<feature type="domain" description="AB hydrolase-1" evidence="1">
    <location>
        <begin position="8"/>
        <end position="252"/>
    </location>
</feature>
<keyword evidence="3" id="KW-1185">Reference proteome</keyword>
<comment type="caution">
    <text evidence="2">The sequence shown here is derived from an EMBL/GenBank/DDBJ whole genome shotgun (WGS) entry which is preliminary data.</text>
</comment>
<gene>
    <name evidence="2" type="ORF">NKR23_g2924</name>
</gene>
<organism evidence="2 3">
    <name type="scientific">Pleurostoma richardsiae</name>
    <dbReference type="NCBI Taxonomy" id="41990"/>
    <lineage>
        <taxon>Eukaryota</taxon>
        <taxon>Fungi</taxon>
        <taxon>Dikarya</taxon>
        <taxon>Ascomycota</taxon>
        <taxon>Pezizomycotina</taxon>
        <taxon>Sordariomycetes</taxon>
        <taxon>Sordariomycetidae</taxon>
        <taxon>Calosphaeriales</taxon>
        <taxon>Pleurostomataceae</taxon>
        <taxon>Pleurostoma</taxon>
    </lineage>
</organism>
<sequence length="266" mass="28654">MADKPTFIFVPGAWHRPASFEPLMQHLAGLGYPSVDVTLPSVDSDPVVESAQQDIDAVLDATAAVIDSGRDAVVVLHSYGGLVGIEAVGKLLARRRKEETPAAGSGRIRRLVFIAAHAPLEGESTSSATSGVTENPPQLAQYWTVVPPYTTPKDLSPESFYHDVPEAERAKYGAMLGKHPISCFRTAVTMPGWGEVPSTYIYTTLDRALPLVYQKFMVKKVKDAAKEGDTRPFEGELGEFTLESGHSPFLSQIEGLGSILIATTEA</sequence>
<dbReference type="AlphaFoldDB" id="A0AA38RPA6"/>
<protein>
    <recommendedName>
        <fullName evidence="1">AB hydrolase-1 domain-containing protein</fullName>
    </recommendedName>
</protein>
<evidence type="ECO:0000313" key="2">
    <source>
        <dbReference type="EMBL" id="KAJ9151765.1"/>
    </source>
</evidence>
<proteinExistence type="predicted"/>
<dbReference type="InterPro" id="IPR000073">
    <property type="entry name" value="AB_hydrolase_1"/>
</dbReference>
<dbReference type="InterPro" id="IPR052897">
    <property type="entry name" value="Sec-Metab_Biosynth_Hydrolase"/>
</dbReference>
<dbReference type="PANTHER" id="PTHR37017">
    <property type="entry name" value="AB HYDROLASE-1 DOMAIN-CONTAINING PROTEIN-RELATED"/>
    <property type="match status" value="1"/>
</dbReference>
<accession>A0AA38RPA6</accession>
<dbReference type="EMBL" id="JANBVO010000005">
    <property type="protein sequence ID" value="KAJ9151765.1"/>
    <property type="molecule type" value="Genomic_DNA"/>
</dbReference>
<dbReference type="PANTHER" id="PTHR37017:SF11">
    <property type="entry name" value="ESTERASE_LIPASE_THIOESTERASE DOMAIN-CONTAINING PROTEIN"/>
    <property type="match status" value="1"/>
</dbReference>
<evidence type="ECO:0000313" key="3">
    <source>
        <dbReference type="Proteomes" id="UP001174694"/>
    </source>
</evidence>
<dbReference type="SUPFAM" id="SSF53474">
    <property type="entry name" value="alpha/beta-Hydrolases"/>
    <property type="match status" value="1"/>
</dbReference>
<reference evidence="2" key="1">
    <citation type="submission" date="2022-07" db="EMBL/GenBank/DDBJ databases">
        <title>Fungi with potential for degradation of polypropylene.</title>
        <authorList>
            <person name="Gostincar C."/>
        </authorList>
    </citation>
    <scope>NUCLEOTIDE SEQUENCE</scope>
    <source>
        <strain evidence="2">EXF-13308</strain>
    </source>
</reference>
<dbReference type="InterPro" id="IPR029058">
    <property type="entry name" value="AB_hydrolase_fold"/>
</dbReference>
<dbReference type="Proteomes" id="UP001174694">
    <property type="component" value="Unassembled WGS sequence"/>
</dbReference>
<name>A0AA38RPA6_9PEZI</name>
<dbReference type="Pfam" id="PF12697">
    <property type="entry name" value="Abhydrolase_6"/>
    <property type="match status" value="1"/>
</dbReference>
<dbReference type="Gene3D" id="3.40.50.1820">
    <property type="entry name" value="alpha/beta hydrolase"/>
    <property type="match status" value="1"/>
</dbReference>
<evidence type="ECO:0000259" key="1">
    <source>
        <dbReference type="Pfam" id="PF12697"/>
    </source>
</evidence>